<evidence type="ECO:0000256" key="2">
    <source>
        <dbReference type="ARBA" id="ARBA00023054"/>
    </source>
</evidence>
<feature type="coiled-coil region" evidence="3">
    <location>
        <begin position="51"/>
        <end position="85"/>
    </location>
</feature>
<evidence type="ECO:0000313" key="4">
    <source>
        <dbReference type="EMBL" id="RRT84366.1"/>
    </source>
</evidence>
<accession>A0A427B7F0</accession>
<keyword evidence="2 3" id="KW-0175">Coiled coil</keyword>
<reference evidence="4 5" key="1">
    <citation type="journal article" date="2014" name="Agronomy (Basel)">
        <title>A Draft Genome Sequence for Ensete ventricosum, the Drought-Tolerant Tree Against Hunger.</title>
        <authorList>
            <person name="Harrison J."/>
            <person name="Moore K.A."/>
            <person name="Paszkiewicz K."/>
            <person name="Jones T."/>
            <person name="Grant M."/>
            <person name="Ambacheew D."/>
            <person name="Muzemil S."/>
            <person name="Studholme D.J."/>
        </authorList>
    </citation>
    <scope>NUCLEOTIDE SEQUENCE [LARGE SCALE GENOMIC DNA]</scope>
</reference>
<protein>
    <submittedName>
        <fullName evidence="4">Uncharacterized protein</fullName>
    </submittedName>
</protein>
<dbReference type="PROSITE" id="PS50096">
    <property type="entry name" value="IQ"/>
    <property type="match status" value="1"/>
</dbReference>
<dbReference type="Proteomes" id="UP000287651">
    <property type="component" value="Unassembled WGS sequence"/>
</dbReference>
<dbReference type="EMBL" id="AMZH03000319">
    <property type="protein sequence ID" value="RRT84366.1"/>
    <property type="molecule type" value="Genomic_DNA"/>
</dbReference>
<dbReference type="FunFam" id="1.20.5.190:FF:000001">
    <property type="entry name" value="unconventional myosin-Va"/>
    <property type="match status" value="1"/>
</dbReference>
<proteinExistence type="predicted"/>
<gene>
    <name evidence="4" type="ORF">B296_00014843</name>
</gene>
<evidence type="ECO:0000256" key="3">
    <source>
        <dbReference type="SAM" id="Coils"/>
    </source>
</evidence>
<dbReference type="SMART" id="SM00015">
    <property type="entry name" value="IQ"/>
    <property type="match status" value="2"/>
</dbReference>
<dbReference type="Gene3D" id="1.20.5.190">
    <property type="match status" value="1"/>
</dbReference>
<dbReference type="InterPro" id="IPR000048">
    <property type="entry name" value="IQ_motif_EF-hand-BS"/>
</dbReference>
<dbReference type="SUPFAM" id="SSF52540">
    <property type="entry name" value="P-loop containing nucleoside triphosphate hydrolases"/>
    <property type="match status" value="1"/>
</dbReference>
<sequence length="159" mass="18596">MRCRSTVFSFFCQSYFRRHLARSHYARLKMAAITMQCAWRAIVARKELRKLKLAAKETGALQEAKNKLEKQVEELTWRLQLEKRMRLDLEESKSQEIRKLQVALQDMQGQFKETKASLVKEKEATKRAAEDAPVRHEVQVTDTDLIDKVTAENEKLKVS</sequence>
<keyword evidence="1" id="KW-0677">Repeat</keyword>
<organism evidence="4 5">
    <name type="scientific">Ensete ventricosum</name>
    <name type="common">Abyssinian banana</name>
    <name type="synonym">Musa ensete</name>
    <dbReference type="NCBI Taxonomy" id="4639"/>
    <lineage>
        <taxon>Eukaryota</taxon>
        <taxon>Viridiplantae</taxon>
        <taxon>Streptophyta</taxon>
        <taxon>Embryophyta</taxon>
        <taxon>Tracheophyta</taxon>
        <taxon>Spermatophyta</taxon>
        <taxon>Magnoliopsida</taxon>
        <taxon>Liliopsida</taxon>
        <taxon>Zingiberales</taxon>
        <taxon>Musaceae</taxon>
        <taxon>Ensete</taxon>
    </lineage>
</organism>
<dbReference type="AlphaFoldDB" id="A0A427B7F0"/>
<evidence type="ECO:0000313" key="5">
    <source>
        <dbReference type="Proteomes" id="UP000287651"/>
    </source>
</evidence>
<comment type="caution">
    <text evidence="4">The sequence shown here is derived from an EMBL/GenBank/DDBJ whole genome shotgun (WGS) entry which is preliminary data.</text>
</comment>
<dbReference type="InterPro" id="IPR027417">
    <property type="entry name" value="P-loop_NTPase"/>
</dbReference>
<evidence type="ECO:0000256" key="1">
    <source>
        <dbReference type="ARBA" id="ARBA00022737"/>
    </source>
</evidence>
<name>A0A427B7F0_ENSVE</name>
<dbReference type="Pfam" id="PF00612">
    <property type="entry name" value="IQ"/>
    <property type="match status" value="2"/>
</dbReference>